<dbReference type="Proteomes" id="UP001149074">
    <property type="component" value="Unassembled WGS sequence"/>
</dbReference>
<feature type="chain" id="PRO_5040845245" description="Extracellular membrane protein CFEM domain-containing protein" evidence="2">
    <location>
        <begin position="17"/>
        <end position="168"/>
    </location>
</feature>
<evidence type="ECO:0000313" key="4">
    <source>
        <dbReference type="Proteomes" id="UP001149074"/>
    </source>
</evidence>
<comment type="caution">
    <text evidence="3">The sequence shown here is derived from an EMBL/GenBank/DDBJ whole genome shotgun (WGS) entry which is preliminary data.</text>
</comment>
<evidence type="ECO:0000256" key="1">
    <source>
        <dbReference type="SAM" id="MobiDB-lite"/>
    </source>
</evidence>
<protein>
    <recommendedName>
        <fullName evidence="5">Extracellular membrane protein CFEM domain-containing protein</fullName>
    </recommendedName>
</protein>
<dbReference type="OrthoDB" id="4364738at2759"/>
<keyword evidence="4" id="KW-1185">Reference proteome</keyword>
<dbReference type="RefSeq" id="XP_056473071.1">
    <property type="nucleotide sequence ID" value="XM_056619705.1"/>
</dbReference>
<proteinExistence type="predicted"/>
<dbReference type="AlphaFoldDB" id="A0A9W9K736"/>
<dbReference type="GeneID" id="81358684"/>
<keyword evidence="2" id="KW-0732">Signal</keyword>
<sequence length="168" mass="16767">MRFLIPLSVLLASALASPNTFKALLDEMYGDCGGACVSTEFKDSKAACGDPSSSASNACLCKNYVNIFSDVDEMRLGTCISKCNLDISNLDYSKLAQNVGDICGSNLGADTTDTGPSPSNNASSSTGGAGSTSVAAASSPSHTGAASTTASSKTALALGALALLGYAL</sequence>
<gene>
    <name evidence="3" type="ORF">N7532_007212</name>
</gene>
<feature type="signal peptide" evidence="2">
    <location>
        <begin position="1"/>
        <end position="16"/>
    </location>
</feature>
<evidence type="ECO:0000313" key="3">
    <source>
        <dbReference type="EMBL" id="KAJ5094921.1"/>
    </source>
</evidence>
<evidence type="ECO:0000256" key="2">
    <source>
        <dbReference type="SAM" id="SignalP"/>
    </source>
</evidence>
<feature type="compositionally biased region" description="Low complexity" evidence="1">
    <location>
        <begin position="114"/>
        <end position="147"/>
    </location>
</feature>
<reference evidence="3" key="2">
    <citation type="journal article" date="2023" name="IMA Fungus">
        <title>Comparative genomic study of the Penicillium genus elucidates a diverse pangenome and 15 lateral gene transfer events.</title>
        <authorList>
            <person name="Petersen C."/>
            <person name="Sorensen T."/>
            <person name="Nielsen M.R."/>
            <person name="Sondergaard T.E."/>
            <person name="Sorensen J.L."/>
            <person name="Fitzpatrick D.A."/>
            <person name="Frisvad J.C."/>
            <person name="Nielsen K.L."/>
        </authorList>
    </citation>
    <scope>NUCLEOTIDE SEQUENCE</scope>
    <source>
        <strain evidence="3">IBT 30761</strain>
    </source>
</reference>
<feature type="region of interest" description="Disordered" evidence="1">
    <location>
        <begin position="113"/>
        <end position="147"/>
    </location>
</feature>
<organism evidence="3 4">
    <name type="scientific">Penicillium argentinense</name>
    <dbReference type="NCBI Taxonomy" id="1131581"/>
    <lineage>
        <taxon>Eukaryota</taxon>
        <taxon>Fungi</taxon>
        <taxon>Dikarya</taxon>
        <taxon>Ascomycota</taxon>
        <taxon>Pezizomycotina</taxon>
        <taxon>Eurotiomycetes</taxon>
        <taxon>Eurotiomycetidae</taxon>
        <taxon>Eurotiales</taxon>
        <taxon>Aspergillaceae</taxon>
        <taxon>Penicillium</taxon>
    </lineage>
</organism>
<evidence type="ECO:0008006" key="5">
    <source>
        <dbReference type="Google" id="ProtNLM"/>
    </source>
</evidence>
<reference evidence="3" key="1">
    <citation type="submission" date="2022-11" db="EMBL/GenBank/DDBJ databases">
        <authorList>
            <person name="Petersen C."/>
        </authorList>
    </citation>
    <scope>NUCLEOTIDE SEQUENCE</scope>
    <source>
        <strain evidence="3">IBT 30761</strain>
    </source>
</reference>
<accession>A0A9W9K736</accession>
<name>A0A9W9K736_9EURO</name>
<dbReference type="EMBL" id="JAPQKI010000006">
    <property type="protein sequence ID" value="KAJ5094921.1"/>
    <property type="molecule type" value="Genomic_DNA"/>
</dbReference>